<dbReference type="InterPro" id="IPR035441">
    <property type="entry name" value="TFIIS/LEDGF_dom_sf"/>
</dbReference>
<dbReference type="PANTHER" id="PTHR11477">
    <property type="entry name" value="TRANSCRIPTION FACTOR S-II ZINC FINGER DOMAIN-CONTAINING PROTEIN"/>
    <property type="match status" value="1"/>
</dbReference>
<dbReference type="CDD" id="cd13749">
    <property type="entry name" value="Zn-ribbon_TFIIS"/>
    <property type="match status" value="1"/>
</dbReference>
<dbReference type="GO" id="GO:0031564">
    <property type="term" value="P:transcription antitermination"/>
    <property type="evidence" value="ECO:0007669"/>
    <property type="project" value="TreeGrafter"/>
</dbReference>
<comment type="caution">
    <text evidence="13">The sequence shown here is derived from an EMBL/GenBank/DDBJ whole genome shotgun (WGS) entry which is preliminary data.</text>
</comment>
<proteinExistence type="inferred from homology"/>
<evidence type="ECO:0000259" key="10">
    <source>
        <dbReference type="PROSITE" id="PS51133"/>
    </source>
</evidence>
<dbReference type="GO" id="GO:0006368">
    <property type="term" value="P:transcription elongation by RNA polymerase II"/>
    <property type="evidence" value="ECO:0007669"/>
    <property type="project" value="InterPro"/>
</dbReference>
<dbReference type="FunFam" id="1.10.472.30:FF:000003">
    <property type="entry name" value="Transcription elongation factor S-II"/>
    <property type="match status" value="1"/>
</dbReference>
<dbReference type="Gene3D" id="1.20.930.10">
    <property type="entry name" value="Conserved domain common to transcription factors TFIIS, elongin A, CRSP70"/>
    <property type="match status" value="1"/>
</dbReference>
<keyword evidence="8" id="KW-0805">Transcription regulation</keyword>
<dbReference type="NCBIfam" id="TIGR01385">
    <property type="entry name" value="TFSII"/>
    <property type="match status" value="1"/>
</dbReference>
<dbReference type="SUPFAM" id="SSF46942">
    <property type="entry name" value="Elongation factor TFIIS domain 2"/>
    <property type="match status" value="1"/>
</dbReference>
<dbReference type="GO" id="GO:0001139">
    <property type="term" value="F:RNA polymerase II complex recruiting activity"/>
    <property type="evidence" value="ECO:0007669"/>
    <property type="project" value="TreeGrafter"/>
</dbReference>
<dbReference type="PROSITE" id="PS51133">
    <property type="entry name" value="ZF_TFIIS_2"/>
    <property type="match status" value="1"/>
</dbReference>
<dbReference type="Gene3D" id="1.10.472.30">
    <property type="entry name" value="Transcription elongation factor S-II, central domain"/>
    <property type="match status" value="1"/>
</dbReference>
<dbReference type="PANTHER" id="PTHR11477:SF0">
    <property type="entry name" value="IP08861P-RELATED"/>
    <property type="match status" value="1"/>
</dbReference>
<dbReference type="PROSITE" id="PS51319">
    <property type="entry name" value="TFIIS_N"/>
    <property type="match status" value="1"/>
</dbReference>
<feature type="compositionally biased region" description="Polar residues" evidence="9">
    <location>
        <begin position="139"/>
        <end position="148"/>
    </location>
</feature>
<comment type="function">
    <text evidence="8">Necessary for efficient RNA polymerase II transcription elongation past template-encoded arresting sites.</text>
</comment>
<dbReference type="STRING" id="286115.A0A507D6P2"/>
<dbReference type="Pfam" id="PF01096">
    <property type="entry name" value="Zn_ribbon_TFIIS"/>
    <property type="match status" value="1"/>
</dbReference>
<dbReference type="InterPro" id="IPR035100">
    <property type="entry name" value="TF_IIS-typ"/>
</dbReference>
<dbReference type="Proteomes" id="UP000317494">
    <property type="component" value="Unassembled WGS sequence"/>
</dbReference>
<feature type="domain" description="TFIIS central" evidence="12">
    <location>
        <begin position="169"/>
        <end position="287"/>
    </location>
</feature>
<evidence type="ECO:0000313" key="14">
    <source>
        <dbReference type="Proteomes" id="UP000317494"/>
    </source>
</evidence>
<keyword evidence="8" id="KW-0238">DNA-binding</keyword>
<dbReference type="InterPro" id="IPR003618">
    <property type="entry name" value="TFIIS_cen_dom"/>
</dbReference>
<sequence>MPFATSTATMKVLSTKETEILEIRKALETSVDKGATQTTVELLERLLAVKATEEILRSTGIGIFVNGVKKKAAASNHSHVIDKAKQVVDKWKADVSKAKLQANGHHRSNSSGKSSSSADPKGRNLNVEPPKEANREPSESSNPGTPLSYSGERSAASDGIKLKPLKDKIRDKCLEMLYNALVIDTTTDAETVAKTAVAVEEEVWVKNEGDTRQGLEAYKSKIRTLYSNLKNKSNSGLRENVLNSTVKPERLVSMSVSEMASEERKAEEERYNKEAMHWAVAAADQRATTDQLPCGKCRARKTSYFQKQTRSADEPMTTFCECLACGHHWKFC</sequence>
<dbReference type="InterPro" id="IPR003617">
    <property type="entry name" value="TFIIS/CRSP70_N_sub"/>
</dbReference>
<gene>
    <name evidence="13" type="ORF">SeMB42_g03468</name>
</gene>
<keyword evidence="4 8" id="KW-0862">Zinc</keyword>
<keyword evidence="8" id="KW-0804">Transcription</keyword>
<protein>
    <recommendedName>
        <fullName evidence="8">Transcription elongation factor</fullName>
    </recommendedName>
</protein>
<evidence type="ECO:0000256" key="1">
    <source>
        <dbReference type="ARBA" id="ARBA00004123"/>
    </source>
</evidence>
<evidence type="ECO:0000259" key="12">
    <source>
        <dbReference type="PROSITE" id="PS51321"/>
    </source>
</evidence>
<feature type="compositionally biased region" description="Basic and acidic residues" evidence="9">
    <location>
        <begin position="129"/>
        <end position="138"/>
    </location>
</feature>
<dbReference type="GO" id="GO:0006362">
    <property type="term" value="P:transcription elongation by RNA polymerase I"/>
    <property type="evidence" value="ECO:0007669"/>
    <property type="project" value="TreeGrafter"/>
</dbReference>
<comment type="subcellular location">
    <subcellularLocation>
        <location evidence="1 7 8">Nucleus</location>
    </subcellularLocation>
</comment>
<dbReference type="VEuPathDB" id="FungiDB:SeMB42_g03468"/>
<dbReference type="InterPro" id="IPR001222">
    <property type="entry name" value="Znf_TFIIS"/>
</dbReference>
<comment type="similarity">
    <text evidence="8">Belongs to the TFS-II family.</text>
</comment>
<evidence type="ECO:0000259" key="11">
    <source>
        <dbReference type="PROSITE" id="PS51319"/>
    </source>
</evidence>
<name>A0A507D6P2_9FUNG</name>
<evidence type="ECO:0000256" key="4">
    <source>
        <dbReference type="ARBA" id="ARBA00022833"/>
    </source>
</evidence>
<feature type="domain" description="TFIIS-type" evidence="10">
    <location>
        <begin position="290"/>
        <end position="330"/>
    </location>
</feature>
<evidence type="ECO:0000256" key="2">
    <source>
        <dbReference type="ARBA" id="ARBA00022723"/>
    </source>
</evidence>
<keyword evidence="14" id="KW-1185">Reference proteome</keyword>
<evidence type="ECO:0000313" key="13">
    <source>
        <dbReference type="EMBL" id="TPX47106.1"/>
    </source>
</evidence>
<dbReference type="AlphaFoldDB" id="A0A507D6P2"/>
<dbReference type="EMBL" id="QEAN01000123">
    <property type="protein sequence ID" value="TPX47106.1"/>
    <property type="molecule type" value="Genomic_DNA"/>
</dbReference>
<evidence type="ECO:0000256" key="9">
    <source>
        <dbReference type="SAM" id="MobiDB-lite"/>
    </source>
</evidence>
<accession>A0A507D6P2</accession>
<evidence type="ECO:0000256" key="6">
    <source>
        <dbReference type="PROSITE-ProRule" id="PRU00472"/>
    </source>
</evidence>
<dbReference type="GO" id="GO:0005634">
    <property type="term" value="C:nucleus"/>
    <property type="evidence" value="ECO:0007669"/>
    <property type="project" value="UniProtKB-SubCell"/>
</dbReference>
<dbReference type="PIRSF" id="PIRSF006704">
    <property type="entry name" value="TF_IIS"/>
    <property type="match status" value="1"/>
</dbReference>
<dbReference type="Gene3D" id="2.20.25.10">
    <property type="match status" value="1"/>
</dbReference>
<dbReference type="GO" id="GO:0031440">
    <property type="term" value="P:regulation of mRNA 3'-end processing"/>
    <property type="evidence" value="ECO:0007669"/>
    <property type="project" value="TreeGrafter"/>
</dbReference>
<dbReference type="Pfam" id="PF08711">
    <property type="entry name" value="Med26"/>
    <property type="match status" value="1"/>
</dbReference>
<keyword evidence="3 6" id="KW-0863">Zinc-finger</keyword>
<dbReference type="InterPro" id="IPR006289">
    <property type="entry name" value="TFSII"/>
</dbReference>
<reference evidence="13 14" key="1">
    <citation type="journal article" date="2019" name="Sci. Rep.">
        <title>Comparative genomics of chytrid fungi reveal insights into the obligate biotrophic and pathogenic lifestyle of Synchytrium endobioticum.</title>
        <authorList>
            <person name="van de Vossenberg B.T.L.H."/>
            <person name="Warris S."/>
            <person name="Nguyen H.D.T."/>
            <person name="van Gent-Pelzer M.P.E."/>
            <person name="Joly D.L."/>
            <person name="van de Geest H.C."/>
            <person name="Bonants P.J.M."/>
            <person name="Smith D.S."/>
            <person name="Levesque C.A."/>
            <person name="van der Lee T.A.J."/>
        </authorList>
    </citation>
    <scope>NUCLEOTIDE SEQUENCE [LARGE SCALE GENOMIC DNA]</scope>
    <source>
        <strain evidence="13 14">MB42</strain>
    </source>
</reference>
<dbReference type="SMART" id="SM00440">
    <property type="entry name" value="ZnF_C2C2"/>
    <property type="match status" value="1"/>
</dbReference>
<keyword evidence="2 8" id="KW-0479">Metal-binding</keyword>
<organism evidence="13 14">
    <name type="scientific">Synchytrium endobioticum</name>
    <dbReference type="NCBI Taxonomy" id="286115"/>
    <lineage>
        <taxon>Eukaryota</taxon>
        <taxon>Fungi</taxon>
        <taxon>Fungi incertae sedis</taxon>
        <taxon>Chytridiomycota</taxon>
        <taxon>Chytridiomycota incertae sedis</taxon>
        <taxon>Chytridiomycetes</taxon>
        <taxon>Synchytriales</taxon>
        <taxon>Synchytriaceae</taxon>
        <taxon>Synchytrium</taxon>
    </lineage>
</organism>
<evidence type="ECO:0000256" key="7">
    <source>
        <dbReference type="PROSITE-ProRule" id="PRU00649"/>
    </source>
</evidence>
<dbReference type="InterPro" id="IPR036575">
    <property type="entry name" value="TFIIS_cen_dom_sf"/>
</dbReference>
<dbReference type="Pfam" id="PF07500">
    <property type="entry name" value="TFIIS_M"/>
    <property type="match status" value="1"/>
</dbReference>
<keyword evidence="5 7" id="KW-0539">Nucleus</keyword>
<dbReference type="GO" id="GO:0000977">
    <property type="term" value="F:RNA polymerase II transcription regulatory region sequence-specific DNA binding"/>
    <property type="evidence" value="ECO:0007669"/>
    <property type="project" value="TreeGrafter"/>
</dbReference>
<evidence type="ECO:0000256" key="3">
    <source>
        <dbReference type="ARBA" id="ARBA00022771"/>
    </source>
</evidence>
<evidence type="ECO:0000256" key="5">
    <source>
        <dbReference type="ARBA" id="ARBA00023242"/>
    </source>
</evidence>
<feature type="domain" description="TFIIS N-terminal" evidence="11">
    <location>
        <begin position="18"/>
        <end position="98"/>
    </location>
</feature>
<dbReference type="InterPro" id="IPR017923">
    <property type="entry name" value="TFIIS_N"/>
</dbReference>
<feature type="region of interest" description="Disordered" evidence="9">
    <location>
        <begin position="99"/>
        <end position="156"/>
    </location>
</feature>
<evidence type="ECO:0000256" key="8">
    <source>
        <dbReference type="RuleBase" id="RU368078"/>
    </source>
</evidence>
<dbReference type="SMART" id="SM00510">
    <property type="entry name" value="TFS2M"/>
    <property type="match status" value="1"/>
</dbReference>
<dbReference type="SMART" id="SM00509">
    <property type="entry name" value="TFS2N"/>
    <property type="match status" value="1"/>
</dbReference>
<dbReference type="SUPFAM" id="SSF57783">
    <property type="entry name" value="Zinc beta-ribbon"/>
    <property type="match status" value="1"/>
</dbReference>
<dbReference type="PROSITE" id="PS51321">
    <property type="entry name" value="TFIIS_CENTRAL"/>
    <property type="match status" value="1"/>
</dbReference>
<dbReference type="SUPFAM" id="SSF47676">
    <property type="entry name" value="Conserved domain common to transcription factors TFIIS, elongin A, CRSP70"/>
    <property type="match status" value="1"/>
</dbReference>
<dbReference type="GO" id="GO:0008270">
    <property type="term" value="F:zinc ion binding"/>
    <property type="evidence" value="ECO:0007669"/>
    <property type="project" value="UniProtKB-UniRule"/>
</dbReference>